<dbReference type="Gene3D" id="3.40.350.10">
    <property type="entry name" value="Creatinase/prolidase N-terminal domain"/>
    <property type="match status" value="1"/>
</dbReference>
<dbReference type="InterPro" id="IPR029149">
    <property type="entry name" value="Creatin/AminoP/Spt16_N"/>
</dbReference>
<dbReference type="SUPFAM" id="SSF53092">
    <property type="entry name" value="Creatinase/prolidase N-terminal domain"/>
    <property type="match status" value="1"/>
</dbReference>
<organism evidence="7">
    <name type="scientific">marine sediment metagenome</name>
    <dbReference type="NCBI Taxonomy" id="412755"/>
    <lineage>
        <taxon>unclassified sequences</taxon>
        <taxon>metagenomes</taxon>
        <taxon>ecological metagenomes</taxon>
    </lineage>
</organism>
<proteinExistence type="inferred from homology"/>
<accession>A0A0F9VUJ6</accession>
<dbReference type="GO" id="GO:0005829">
    <property type="term" value="C:cytosol"/>
    <property type="evidence" value="ECO:0007669"/>
    <property type="project" value="TreeGrafter"/>
</dbReference>
<comment type="similarity">
    <text evidence="2">Belongs to the peptidase M24B family.</text>
</comment>
<dbReference type="PRINTS" id="PR00599">
    <property type="entry name" value="MAPEPTIDASE"/>
</dbReference>
<dbReference type="PANTHER" id="PTHR43226">
    <property type="entry name" value="XAA-PRO AMINOPEPTIDASE 3"/>
    <property type="match status" value="1"/>
</dbReference>
<dbReference type="InterPro" id="IPR052433">
    <property type="entry name" value="X-Pro_dipept-like"/>
</dbReference>
<keyword evidence="5" id="KW-0464">Manganese</keyword>
<dbReference type="SUPFAM" id="SSF55920">
    <property type="entry name" value="Creatinase/aminopeptidase"/>
    <property type="match status" value="1"/>
</dbReference>
<dbReference type="EMBL" id="LAZR01000008">
    <property type="protein sequence ID" value="KKO08761.1"/>
    <property type="molecule type" value="Genomic_DNA"/>
</dbReference>
<dbReference type="GO" id="GO:0070006">
    <property type="term" value="F:metalloaminopeptidase activity"/>
    <property type="evidence" value="ECO:0007669"/>
    <property type="project" value="InterPro"/>
</dbReference>
<evidence type="ECO:0000259" key="6">
    <source>
        <dbReference type="SMART" id="SM01011"/>
    </source>
</evidence>
<dbReference type="SMART" id="SM01011">
    <property type="entry name" value="AMP_N"/>
    <property type="match status" value="1"/>
</dbReference>
<dbReference type="InterPro" id="IPR001714">
    <property type="entry name" value="Pept_M24_MAP"/>
</dbReference>
<protein>
    <recommendedName>
        <fullName evidence="6">Aminopeptidase P N-terminal domain-containing protein</fullName>
    </recommendedName>
</protein>
<name>A0A0F9VUJ6_9ZZZZ</name>
<dbReference type="InterPro" id="IPR007865">
    <property type="entry name" value="Aminopep_P_N"/>
</dbReference>
<dbReference type="InterPro" id="IPR036005">
    <property type="entry name" value="Creatinase/aminopeptidase-like"/>
</dbReference>
<keyword evidence="4" id="KW-0378">Hydrolase</keyword>
<dbReference type="InterPro" id="IPR000994">
    <property type="entry name" value="Pept_M24"/>
</dbReference>
<reference evidence="7" key="1">
    <citation type="journal article" date="2015" name="Nature">
        <title>Complex archaea that bridge the gap between prokaryotes and eukaryotes.</title>
        <authorList>
            <person name="Spang A."/>
            <person name="Saw J.H."/>
            <person name="Jorgensen S.L."/>
            <person name="Zaremba-Niedzwiedzka K."/>
            <person name="Martijn J."/>
            <person name="Lind A.E."/>
            <person name="van Eijk R."/>
            <person name="Schleper C."/>
            <person name="Guy L."/>
            <person name="Ettema T.J."/>
        </authorList>
    </citation>
    <scope>NUCLEOTIDE SEQUENCE</scope>
</reference>
<gene>
    <name evidence="7" type="ORF">LCGC14_0038800</name>
</gene>
<evidence type="ECO:0000313" key="7">
    <source>
        <dbReference type="EMBL" id="KKO08761.1"/>
    </source>
</evidence>
<evidence type="ECO:0000256" key="2">
    <source>
        <dbReference type="ARBA" id="ARBA00008766"/>
    </source>
</evidence>
<sequence>MTKRKSQHPDQAAGVNKASAADCYVQAKKRRRALMGKLGKKSIALLSAAPQRTRSNDTEYPYRQDSDFYYLTGFTEDDAVLALIPGRKQGEVVLFCQPKDKTKELWTGILTGPEQARARLLLDEAYPISMIDEILPSLMDGCERVYYCMEREPAFDKRVSGWVQNIRSRVRMGARAPQEFVMLDPLLHEMRLFKSKSEIALMQTAADISARAHKRAMLAAREGRHEYHLEAELLHEFMMSGSRAPAYNSIVAAGANACILHYIENREPLRDGDLVLIDAGCEYDYYAADITRTFPVSGQFSKEQKALYDIVLKAQLEAIAVTRPGVPWDEPHHVTVRVITAGLVELGLLKGDPGKLIETGAYRDFYMHRAGHWLGIDVHDVGSYQRNDKPRRLEPGMVMTVEPGIYVSPDNHKVAKKWRGIGIRIEDDVLVTKTGNKVLSDGVPKTTGEIESLMAQRA</sequence>
<keyword evidence="3" id="KW-0479">Metal-binding</keyword>
<dbReference type="FunFam" id="3.90.230.10:FF:000002">
    <property type="entry name" value="Xaa-Pro aminopeptidase 3"/>
    <property type="match status" value="1"/>
</dbReference>
<evidence type="ECO:0000256" key="3">
    <source>
        <dbReference type="ARBA" id="ARBA00022723"/>
    </source>
</evidence>
<evidence type="ECO:0000256" key="4">
    <source>
        <dbReference type="ARBA" id="ARBA00022801"/>
    </source>
</evidence>
<feature type="domain" description="Aminopeptidase P N-terminal" evidence="6">
    <location>
        <begin position="24"/>
        <end position="156"/>
    </location>
</feature>
<evidence type="ECO:0000256" key="5">
    <source>
        <dbReference type="ARBA" id="ARBA00023211"/>
    </source>
</evidence>
<dbReference type="Pfam" id="PF00557">
    <property type="entry name" value="Peptidase_M24"/>
    <property type="match status" value="1"/>
</dbReference>
<comment type="cofactor">
    <cofactor evidence="1">
        <name>Mn(2+)</name>
        <dbReference type="ChEBI" id="CHEBI:29035"/>
    </cofactor>
</comment>
<dbReference type="GO" id="GO:0030145">
    <property type="term" value="F:manganese ion binding"/>
    <property type="evidence" value="ECO:0007669"/>
    <property type="project" value="InterPro"/>
</dbReference>
<dbReference type="GO" id="GO:0006508">
    <property type="term" value="P:proteolysis"/>
    <property type="evidence" value="ECO:0007669"/>
    <property type="project" value="TreeGrafter"/>
</dbReference>
<dbReference type="Pfam" id="PF05195">
    <property type="entry name" value="AMP_N"/>
    <property type="match status" value="1"/>
</dbReference>
<comment type="caution">
    <text evidence="7">The sequence shown here is derived from an EMBL/GenBank/DDBJ whole genome shotgun (WGS) entry which is preliminary data.</text>
</comment>
<dbReference type="AlphaFoldDB" id="A0A0F9VUJ6"/>
<dbReference type="PANTHER" id="PTHR43226:SF4">
    <property type="entry name" value="XAA-PRO AMINOPEPTIDASE 3"/>
    <property type="match status" value="1"/>
</dbReference>
<dbReference type="Gene3D" id="3.90.230.10">
    <property type="entry name" value="Creatinase/methionine aminopeptidase superfamily"/>
    <property type="match status" value="1"/>
</dbReference>
<evidence type="ECO:0000256" key="1">
    <source>
        <dbReference type="ARBA" id="ARBA00001936"/>
    </source>
</evidence>
<dbReference type="NCBIfam" id="NF008131">
    <property type="entry name" value="PRK10879.1"/>
    <property type="match status" value="1"/>
</dbReference>
<dbReference type="CDD" id="cd01087">
    <property type="entry name" value="Prolidase"/>
    <property type="match status" value="1"/>
</dbReference>